<keyword evidence="4" id="KW-0067">ATP-binding</keyword>
<dbReference type="Gene3D" id="3.40.50.300">
    <property type="entry name" value="P-loop containing nucleotide triphosphate hydrolases"/>
    <property type="match status" value="2"/>
</dbReference>
<evidence type="ECO:0000259" key="7">
    <source>
        <dbReference type="Pfam" id="PF13087"/>
    </source>
</evidence>
<protein>
    <submittedName>
        <fullName evidence="9">Uncharacterized protein</fullName>
    </submittedName>
</protein>
<evidence type="ECO:0000256" key="1">
    <source>
        <dbReference type="ARBA" id="ARBA00022741"/>
    </source>
</evidence>
<organism evidence="9 10">
    <name type="scientific">Castanea mollissima</name>
    <name type="common">Chinese chestnut</name>
    <dbReference type="NCBI Taxonomy" id="60419"/>
    <lineage>
        <taxon>Eukaryota</taxon>
        <taxon>Viridiplantae</taxon>
        <taxon>Streptophyta</taxon>
        <taxon>Embryophyta</taxon>
        <taxon>Tracheophyta</taxon>
        <taxon>Spermatophyta</taxon>
        <taxon>Magnoliopsida</taxon>
        <taxon>eudicotyledons</taxon>
        <taxon>Gunneridae</taxon>
        <taxon>Pentapetalae</taxon>
        <taxon>rosids</taxon>
        <taxon>fabids</taxon>
        <taxon>Fagales</taxon>
        <taxon>Fagaceae</taxon>
        <taxon>Castanea</taxon>
    </lineage>
</organism>
<evidence type="ECO:0000259" key="8">
    <source>
        <dbReference type="Pfam" id="PF20073"/>
    </source>
</evidence>
<feature type="domain" description="DNA2/NAM7 helicase-like C-terminal" evidence="7">
    <location>
        <begin position="692"/>
        <end position="888"/>
    </location>
</feature>
<dbReference type="SUPFAM" id="SSF52540">
    <property type="entry name" value="P-loop containing nucleoside triphosphate hydrolases"/>
    <property type="match status" value="1"/>
</dbReference>
<dbReference type="CDD" id="cd18808">
    <property type="entry name" value="SF1_C_Upf1"/>
    <property type="match status" value="1"/>
</dbReference>
<dbReference type="EMBL" id="JRKL02000940">
    <property type="protein sequence ID" value="KAF3967164.1"/>
    <property type="molecule type" value="Genomic_DNA"/>
</dbReference>
<feature type="region of interest" description="Disordered" evidence="5">
    <location>
        <begin position="466"/>
        <end position="493"/>
    </location>
</feature>
<dbReference type="GO" id="GO:0016787">
    <property type="term" value="F:hydrolase activity"/>
    <property type="evidence" value="ECO:0007669"/>
    <property type="project" value="UniProtKB-KW"/>
</dbReference>
<dbReference type="InterPro" id="IPR041677">
    <property type="entry name" value="DNA2/NAM7_AAA_11"/>
</dbReference>
<accession>A0A8J4RFG6</accession>
<dbReference type="Proteomes" id="UP000737018">
    <property type="component" value="Unassembled WGS sequence"/>
</dbReference>
<name>A0A8J4RFG6_9ROSI</name>
<dbReference type="PANTHER" id="PTHR10887">
    <property type="entry name" value="DNA2/NAM7 HELICASE FAMILY"/>
    <property type="match status" value="1"/>
</dbReference>
<comment type="caution">
    <text evidence="9">The sequence shown here is derived from an EMBL/GenBank/DDBJ whole genome shotgun (WGS) entry which is preliminary data.</text>
</comment>
<dbReference type="GO" id="GO:0004386">
    <property type="term" value="F:helicase activity"/>
    <property type="evidence" value="ECO:0007669"/>
    <property type="project" value="UniProtKB-KW"/>
</dbReference>
<keyword evidence="1" id="KW-0547">Nucleotide-binding</keyword>
<dbReference type="GO" id="GO:0005524">
    <property type="term" value="F:ATP binding"/>
    <property type="evidence" value="ECO:0007669"/>
    <property type="project" value="UniProtKB-KW"/>
</dbReference>
<dbReference type="InterPro" id="IPR027417">
    <property type="entry name" value="P-loop_NTPase"/>
</dbReference>
<evidence type="ECO:0000259" key="6">
    <source>
        <dbReference type="Pfam" id="PF13086"/>
    </source>
</evidence>
<keyword evidence="10" id="KW-1185">Reference proteome</keyword>
<evidence type="ECO:0000256" key="4">
    <source>
        <dbReference type="ARBA" id="ARBA00022840"/>
    </source>
</evidence>
<dbReference type="AlphaFoldDB" id="A0A8J4RFG6"/>
<evidence type="ECO:0000256" key="3">
    <source>
        <dbReference type="ARBA" id="ARBA00022806"/>
    </source>
</evidence>
<evidence type="ECO:0000313" key="9">
    <source>
        <dbReference type="EMBL" id="KAF3967164.1"/>
    </source>
</evidence>
<gene>
    <name evidence="9" type="ORF">CMV_008813</name>
</gene>
<sequence>MEKTVLKKNFVRGRSLIDLVFSWSINDILNEDLYKKQVRQIPQTFSSISEYMNSFIYPLIEETHADLLSSMLTLPLAPSCVILSVKQVKEYEPPKDYFYHVTFESVSELENNNGAYEPMVGDLIVLTDVRPKYIEDIDRPDRPFLVALVQRVKEENTLIILASKPILVEEQENKKMKTLYAVFLVNMTTNIRIWRALNFELEGENIDIIGKVLQPNSAEAKICTSCISERNCSTAYADTRSIICFSDLNDSQKDAVLSSLETRECKHQNTVKLIWGPPGTGKTTTVSVLLFSLLRMKCRTLTCAPTNTAVLEVTQRLLKNVTESVGYDTYGLGDIVLFGNRKRMKIDDRYDLLDVFLDNRVSILYECLVHPSTCWKDSLLSMTSLLMDPRREYHFYLKNRRVVEYEEDESDGISENKGINGNQGKEIDDQSSKDKKSKKNLKKVIIQTLNENKNKKTQKEMRPLWKEKKLEHEENESANNSSQDKKNEGQGADECDNPLTFEEFLQKRFNCISKRLTYCIENLYTHLPTSFISLVVVKKMIKALDFIKSIETLLCAVSVSDKGLLEKVFSKNLETKLGHLRELSIVRNECLRVLRALPQKFPVPDFEDKYDIKEFCLQYSCLIFCTVSCSAKLHEVMTDLELLVIDEAAQLKDCESTIPLQLPGIRHAILVGDERQLPAMVKSKISEEAEFGRSLFERLVLLGHKKHLLNVQHRMHPSISLFPNKMFYENQILDGHNVKGRSYERHFLQGKMYGSYSFINVPHGKEEFNNSHSLKNMVEAAVVSEIVSSLFKESVRTKKKVRVGIISPYKAQVLAIGEKVKNYSADPNDDFSICVRSVDGFQGGEEDVIIISTVRFNQNGIVGFLKNHQRTNVALTRARHCLWILGNEATLTKRCTIWKELVINAKKRRCFYNANEDKGLAQVITAALVECDQMHVLFNMDSSLFRNARWKVSFSNDFLKSISSVKDAETCKEVLTLLENLANGWRQSLRKKNLYVHRGTSSQLLEQYKVKGLLHLVWTVDILKENSYYIQILKFWDILPLAEIPKRANHLDVLFENYTVKKMNRCKYKCLDGCLVVPMRWPVNLSSCPEADPLLSLSEPLASLSLRDESESSSTTYRNKSKYTMGRSVVTNRWLRKLPNY</sequence>
<feature type="domain" description="DUF6469" evidence="8">
    <location>
        <begin position="86"/>
        <end position="199"/>
    </location>
</feature>
<evidence type="ECO:0000313" key="10">
    <source>
        <dbReference type="Proteomes" id="UP000737018"/>
    </source>
</evidence>
<dbReference type="InterPro" id="IPR045055">
    <property type="entry name" value="DNA2/NAM7-like"/>
</dbReference>
<dbReference type="FunFam" id="3.40.50.300:FF:000326">
    <property type="entry name" value="P-loop containing nucleoside triphosphate hydrolase"/>
    <property type="match status" value="1"/>
</dbReference>
<dbReference type="InterPro" id="IPR047187">
    <property type="entry name" value="SF1_C_Upf1"/>
</dbReference>
<dbReference type="Pfam" id="PF13087">
    <property type="entry name" value="AAA_12"/>
    <property type="match status" value="1"/>
</dbReference>
<evidence type="ECO:0000256" key="2">
    <source>
        <dbReference type="ARBA" id="ARBA00022801"/>
    </source>
</evidence>
<feature type="domain" description="DNA2/NAM7 helicase helicase" evidence="6">
    <location>
        <begin position="611"/>
        <end position="684"/>
    </location>
</feature>
<proteinExistence type="predicted"/>
<dbReference type="PANTHER" id="PTHR10887:SF522">
    <property type="entry name" value="P-LOOP CONTAINING NUCLEOSIDE TRIPHOSPHATE HYDROLASES SUPERFAMILY PROTEIN"/>
    <property type="match status" value="1"/>
</dbReference>
<dbReference type="GO" id="GO:0005694">
    <property type="term" value="C:chromosome"/>
    <property type="evidence" value="ECO:0007669"/>
    <property type="project" value="UniProtKB-ARBA"/>
</dbReference>
<evidence type="ECO:0000256" key="5">
    <source>
        <dbReference type="SAM" id="MobiDB-lite"/>
    </source>
</evidence>
<keyword evidence="2" id="KW-0378">Hydrolase</keyword>
<dbReference type="Pfam" id="PF20073">
    <property type="entry name" value="DUF6469"/>
    <property type="match status" value="1"/>
</dbReference>
<feature type="domain" description="DNA2/NAM7 helicase helicase" evidence="6">
    <location>
        <begin position="248"/>
        <end position="483"/>
    </location>
</feature>
<dbReference type="InterPro" id="IPR041679">
    <property type="entry name" value="DNA2/NAM7-like_C"/>
</dbReference>
<feature type="compositionally biased region" description="Basic and acidic residues" evidence="5">
    <location>
        <begin position="425"/>
        <end position="434"/>
    </location>
</feature>
<dbReference type="Pfam" id="PF13086">
    <property type="entry name" value="AAA_11"/>
    <property type="match status" value="2"/>
</dbReference>
<feature type="region of interest" description="Disordered" evidence="5">
    <location>
        <begin position="407"/>
        <end position="440"/>
    </location>
</feature>
<keyword evidence="3" id="KW-0347">Helicase</keyword>
<reference evidence="9" key="1">
    <citation type="submission" date="2020-03" db="EMBL/GenBank/DDBJ databases">
        <title>Castanea mollissima Vanexum genome sequencing.</title>
        <authorList>
            <person name="Staton M."/>
        </authorList>
    </citation>
    <scope>NUCLEOTIDE SEQUENCE</scope>
    <source>
        <tissue evidence="9">Leaf</tissue>
    </source>
</reference>
<dbReference type="OrthoDB" id="6513042at2759"/>
<dbReference type="InterPro" id="IPR045529">
    <property type="entry name" value="DUF6469"/>
</dbReference>